<dbReference type="SUPFAM" id="SSF48452">
    <property type="entry name" value="TPR-like"/>
    <property type="match status" value="1"/>
</dbReference>
<proteinExistence type="predicted"/>
<comment type="caution">
    <text evidence="1">The sequence shown here is derived from an EMBL/GenBank/DDBJ whole genome shotgun (WGS) entry which is preliminary data.</text>
</comment>
<name>A0A919F036_9ACTN</name>
<dbReference type="InterPro" id="IPR011990">
    <property type="entry name" value="TPR-like_helical_dom_sf"/>
</dbReference>
<accession>A0A919F036</accession>
<evidence type="ECO:0000313" key="1">
    <source>
        <dbReference type="EMBL" id="GHG63619.1"/>
    </source>
</evidence>
<evidence type="ECO:0008006" key="3">
    <source>
        <dbReference type="Google" id="ProtNLM"/>
    </source>
</evidence>
<evidence type="ECO:0000313" key="2">
    <source>
        <dbReference type="Proteomes" id="UP000619355"/>
    </source>
</evidence>
<dbReference type="EMBL" id="BNBF01000018">
    <property type="protein sequence ID" value="GHG63619.1"/>
    <property type="molecule type" value="Genomic_DNA"/>
</dbReference>
<dbReference type="Pfam" id="PF13424">
    <property type="entry name" value="TPR_12"/>
    <property type="match status" value="1"/>
</dbReference>
<keyword evidence="2" id="KW-1185">Reference proteome</keyword>
<sequence length="124" mass="13499">MIAQLQGDYQQAEDRYRASLTILVELGDRAGIARSYGQLGVLHTQQQGPADGVPYTLQALALELEVGRPPATSLFWLSRQRALLGDDAFRSLLDEQLPGQVVASIMEVTQPQDEPPPDDQSAAP</sequence>
<protein>
    <recommendedName>
        <fullName evidence="3">Tetratricopeptide repeat protein</fullName>
    </recommendedName>
</protein>
<dbReference type="Gene3D" id="1.25.40.10">
    <property type="entry name" value="Tetratricopeptide repeat domain"/>
    <property type="match status" value="1"/>
</dbReference>
<gene>
    <name evidence="1" type="ORF">GCM10018980_54370</name>
</gene>
<dbReference type="AlphaFoldDB" id="A0A919F036"/>
<organism evidence="1 2">
    <name type="scientific">Streptomyces capoamus</name>
    <dbReference type="NCBI Taxonomy" id="68183"/>
    <lineage>
        <taxon>Bacteria</taxon>
        <taxon>Bacillati</taxon>
        <taxon>Actinomycetota</taxon>
        <taxon>Actinomycetes</taxon>
        <taxon>Kitasatosporales</taxon>
        <taxon>Streptomycetaceae</taxon>
        <taxon>Streptomyces</taxon>
    </lineage>
</organism>
<dbReference type="Proteomes" id="UP000619355">
    <property type="component" value="Unassembled WGS sequence"/>
</dbReference>
<reference evidence="2" key="1">
    <citation type="journal article" date="2019" name="Int. J. Syst. Evol. Microbiol.">
        <title>The Global Catalogue of Microorganisms (GCM) 10K type strain sequencing project: providing services to taxonomists for standard genome sequencing and annotation.</title>
        <authorList>
            <consortium name="The Broad Institute Genomics Platform"/>
            <consortium name="The Broad Institute Genome Sequencing Center for Infectious Disease"/>
            <person name="Wu L."/>
            <person name="Ma J."/>
        </authorList>
    </citation>
    <scope>NUCLEOTIDE SEQUENCE [LARGE SCALE GENOMIC DNA]</scope>
    <source>
        <strain evidence="2">JCM 4253</strain>
    </source>
</reference>